<reference evidence="1 2" key="1">
    <citation type="submission" date="2020-05" db="EMBL/GenBank/DDBJ databases">
        <title>Complete genome of Clostridium estertheticum subspecies estertheticum, isolated from Vacuum packed lamb meat from New Zealand imported to Switzerland.</title>
        <authorList>
            <person name="Wambui J."/>
            <person name="Stevens M.J.A."/>
            <person name="Stephan R."/>
        </authorList>
    </citation>
    <scope>NUCLEOTIDE SEQUENCE [LARGE SCALE GENOMIC DNA]</scope>
    <source>
        <strain evidence="1 2">CEST001</strain>
    </source>
</reference>
<dbReference type="EMBL" id="JABEYB010000012">
    <property type="protein sequence ID" value="NNU77425.1"/>
    <property type="molecule type" value="Genomic_DNA"/>
</dbReference>
<dbReference type="InterPro" id="IPR051082">
    <property type="entry name" value="Pentapeptide-BTB/POZ_domain"/>
</dbReference>
<evidence type="ECO:0000313" key="1">
    <source>
        <dbReference type="EMBL" id="NNU77425.1"/>
    </source>
</evidence>
<dbReference type="InterPro" id="IPR001646">
    <property type="entry name" value="5peptide_repeat"/>
</dbReference>
<accession>A0A7Y3SYJ5</accession>
<gene>
    <name evidence="1" type="ORF">HLQ16_15925</name>
</gene>
<protein>
    <submittedName>
        <fullName evidence="1">Pentapeptide repeat-containing protein</fullName>
    </submittedName>
</protein>
<name>A0A7Y3SYJ5_9CLOT</name>
<dbReference type="Proteomes" id="UP000531659">
    <property type="component" value="Unassembled WGS sequence"/>
</dbReference>
<sequence>MIYPHGNKYDKELSENNRETVSSIETCIDNLRVDCKKCFGLCCVALYFSASEGFPIDKDAGRPCINLQSDFNCSVHKDLRDKGLKGCTAYDCFGAGQKVAQVTYSGHDWRLVPESAKQMFEVFLIMRQLHEMLWYLTEASTLQVAHSEKDKLTSIINETIRLTHLGPDSLIELDVESHRDNVNILLLKTSELVRTKACRGQKNPSKHQKTKARGADLIGADLRKNNLRGANLRGACLIAANLREVDLSGADLIGADLRDTDIRGANLTDSIFLTQSQINTAKGDLNTKLPILLTRPTHWLK</sequence>
<evidence type="ECO:0000313" key="2">
    <source>
        <dbReference type="Proteomes" id="UP000531659"/>
    </source>
</evidence>
<comment type="caution">
    <text evidence="1">The sequence shown here is derived from an EMBL/GenBank/DDBJ whole genome shotgun (WGS) entry which is preliminary data.</text>
</comment>
<dbReference type="Pfam" id="PF00805">
    <property type="entry name" value="Pentapeptide"/>
    <property type="match status" value="1"/>
</dbReference>
<organism evidence="1 2">
    <name type="scientific">Clostridium estertheticum</name>
    <dbReference type="NCBI Taxonomy" id="238834"/>
    <lineage>
        <taxon>Bacteria</taxon>
        <taxon>Bacillati</taxon>
        <taxon>Bacillota</taxon>
        <taxon>Clostridia</taxon>
        <taxon>Eubacteriales</taxon>
        <taxon>Clostridiaceae</taxon>
        <taxon>Clostridium</taxon>
    </lineage>
</organism>
<dbReference type="SUPFAM" id="SSF141571">
    <property type="entry name" value="Pentapeptide repeat-like"/>
    <property type="match status" value="1"/>
</dbReference>
<proteinExistence type="predicted"/>
<dbReference type="AlphaFoldDB" id="A0A7Y3SYJ5"/>
<dbReference type="PANTHER" id="PTHR14136:SF17">
    <property type="entry name" value="BTB_POZ DOMAIN-CONTAINING PROTEIN KCTD9"/>
    <property type="match status" value="1"/>
</dbReference>
<dbReference type="Gene3D" id="2.160.20.80">
    <property type="entry name" value="E3 ubiquitin-protein ligase SopA"/>
    <property type="match status" value="1"/>
</dbReference>
<dbReference type="RefSeq" id="WP_171298067.1">
    <property type="nucleotide sequence ID" value="NZ_CP087098.1"/>
</dbReference>
<dbReference type="PANTHER" id="PTHR14136">
    <property type="entry name" value="BTB_POZ DOMAIN-CONTAINING PROTEIN KCTD9"/>
    <property type="match status" value="1"/>
</dbReference>